<protein>
    <submittedName>
        <fullName evidence="1">Uncharacterized protein</fullName>
    </submittedName>
</protein>
<sequence length="46" mass="5456">MASKDDKAYKYRQEISQNRQVSWNSSWETHDAFYACADDTGDGRWH</sequence>
<evidence type="ECO:0000313" key="1">
    <source>
        <dbReference type="EMBL" id="TKW56324.1"/>
    </source>
</evidence>
<dbReference type="AlphaFoldDB" id="A0A4U6XL37"/>
<dbReference type="Proteomes" id="UP000310108">
    <property type="component" value="Unassembled WGS sequence"/>
</dbReference>
<evidence type="ECO:0000313" key="2">
    <source>
        <dbReference type="Proteomes" id="UP000310108"/>
    </source>
</evidence>
<comment type="caution">
    <text evidence="1">The sequence shown here is derived from an EMBL/GenBank/DDBJ whole genome shotgun (WGS) entry which is preliminary data.</text>
</comment>
<accession>A0A4U6XL37</accession>
<gene>
    <name evidence="1" type="ORF">CTA1_1816</name>
</gene>
<reference evidence="1 2" key="1">
    <citation type="journal article" date="2019" name="PLoS ONE">
        <title>Comparative genome analysis indicates high evolutionary potential of pathogenicity genes in Colletotrichum tanaceti.</title>
        <authorList>
            <person name="Lelwala R.V."/>
            <person name="Korhonen P.K."/>
            <person name="Young N.D."/>
            <person name="Scott J.B."/>
            <person name="Ades P.A."/>
            <person name="Gasser R.B."/>
            <person name="Taylor P.W.J."/>
        </authorList>
    </citation>
    <scope>NUCLEOTIDE SEQUENCE [LARGE SCALE GENOMIC DNA]</scope>
    <source>
        <strain evidence="1">BRIP57314</strain>
    </source>
</reference>
<name>A0A4U6XL37_9PEZI</name>
<dbReference type="EMBL" id="PJEX01000071">
    <property type="protein sequence ID" value="TKW56324.1"/>
    <property type="molecule type" value="Genomic_DNA"/>
</dbReference>
<organism evidence="1 2">
    <name type="scientific">Colletotrichum tanaceti</name>
    <dbReference type="NCBI Taxonomy" id="1306861"/>
    <lineage>
        <taxon>Eukaryota</taxon>
        <taxon>Fungi</taxon>
        <taxon>Dikarya</taxon>
        <taxon>Ascomycota</taxon>
        <taxon>Pezizomycotina</taxon>
        <taxon>Sordariomycetes</taxon>
        <taxon>Hypocreomycetidae</taxon>
        <taxon>Glomerellales</taxon>
        <taxon>Glomerellaceae</taxon>
        <taxon>Colletotrichum</taxon>
        <taxon>Colletotrichum destructivum species complex</taxon>
    </lineage>
</organism>
<keyword evidence="2" id="KW-1185">Reference proteome</keyword>
<proteinExistence type="predicted"/>